<organism evidence="1 2">
    <name type="scientific">Gossypium barbadense</name>
    <name type="common">Sea Island cotton</name>
    <name type="synonym">Hibiscus barbadensis</name>
    <dbReference type="NCBI Taxonomy" id="3634"/>
    <lineage>
        <taxon>Eukaryota</taxon>
        <taxon>Viridiplantae</taxon>
        <taxon>Streptophyta</taxon>
        <taxon>Embryophyta</taxon>
        <taxon>Tracheophyta</taxon>
        <taxon>Spermatophyta</taxon>
        <taxon>Magnoliopsida</taxon>
        <taxon>eudicotyledons</taxon>
        <taxon>Gunneridae</taxon>
        <taxon>Pentapetalae</taxon>
        <taxon>rosids</taxon>
        <taxon>malvids</taxon>
        <taxon>Malvales</taxon>
        <taxon>Malvaceae</taxon>
        <taxon>Malvoideae</taxon>
        <taxon>Gossypium</taxon>
    </lineage>
</organism>
<evidence type="ECO:0000313" key="1">
    <source>
        <dbReference type="EMBL" id="KAB2097009.1"/>
    </source>
</evidence>
<dbReference type="EMBL" id="CM018202">
    <property type="protein sequence ID" value="KAB2097007.1"/>
    <property type="molecule type" value="Genomic_DNA"/>
</dbReference>
<reference evidence="2" key="2">
    <citation type="journal article" date="2020" name="Nat. Genet.">
        <title>Genomic diversifications of five Gossypium allopolyploid species and their impact on cotton improvement.</title>
        <authorList>
            <person name="Chen Z.J."/>
            <person name="Sreedasyam A."/>
            <person name="Ando A."/>
            <person name="Song Q."/>
            <person name="De Santiago L.M."/>
            <person name="Hulse-Kemp A.M."/>
            <person name="Ding M."/>
            <person name="Ye W."/>
            <person name="Kirkbride R.C."/>
            <person name="Jenkins J."/>
            <person name="Plott C."/>
            <person name="Lovell J."/>
            <person name="Lin Y.M."/>
            <person name="Vaughn R."/>
            <person name="Liu B."/>
            <person name="Simpson S."/>
            <person name="Scheffler B.E."/>
            <person name="Wen L."/>
            <person name="Saski C.A."/>
            <person name="Grover C.E."/>
            <person name="Hu G."/>
            <person name="Conover J.L."/>
            <person name="Carlson J.W."/>
            <person name="Shu S."/>
            <person name="Boston L.B."/>
            <person name="Williams M."/>
            <person name="Peterson D.G."/>
            <person name="McGee K."/>
            <person name="Jones D.C."/>
            <person name="Wendel J.F."/>
            <person name="Stelly D.M."/>
            <person name="Grimwood J."/>
            <person name="Schmutz J."/>
        </authorList>
    </citation>
    <scope>NUCLEOTIDE SEQUENCE [LARGE SCALE GENOMIC DNA]</scope>
    <source>
        <strain evidence="2">cv. 3-79</strain>
    </source>
</reference>
<dbReference type="Proteomes" id="UP000327439">
    <property type="component" value="Chromosome A01"/>
</dbReference>
<accession>A0A5J5X071</accession>
<dbReference type="EMBL" id="CM018202">
    <property type="protein sequence ID" value="KAB2097009.1"/>
    <property type="molecule type" value="Genomic_DNA"/>
</dbReference>
<dbReference type="AlphaFoldDB" id="A0A5J5X071"/>
<proteinExistence type="predicted"/>
<reference evidence="1" key="1">
    <citation type="submission" date="2019-06" db="EMBL/GenBank/DDBJ databases">
        <title>WGS assembly of Gossypium barbadense.</title>
        <authorList>
            <person name="Chen Z.J."/>
            <person name="Sreedasyam A."/>
            <person name="Ando A."/>
            <person name="Song Q."/>
            <person name="De L."/>
            <person name="Hulse-Kemp A."/>
            <person name="Ding M."/>
            <person name="Ye W."/>
            <person name="Kirkbride R."/>
            <person name="Jenkins J."/>
            <person name="Plott C."/>
            <person name="Lovell J."/>
            <person name="Lin Y.-M."/>
            <person name="Vaughn R."/>
            <person name="Liu B."/>
            <person name="Li W."/>
            <person name="Simpson S."/>
            <person name="Scheffler B."/>
            <person name="Saski C."/>
            <person name="Grover C."/>
            <person name="Hu G."/>
            <person name="Conover J."/>
            <person name="Carlson J."/>
            <person name="Shu S."/>
            <person name="Boston L."/>
            <person name="Williams M."/>
            <person name="Peterson D."/>
            <person name="Mcgee K."/>
            <person name="Jones D."/>
            <person name="Wendel J."/>
            <person name="Stelly D."/>
            <person name="Grimwood J."/>
            <person name="Schmutz J."/>
        </authorList>
    </citation>
    <scope>NUCLEOTIDE SEQUENCE [LARGE SCALE GENOMIC DNA]</scope>
    <source>
        <strain evidence="1">1400233.01</strain>
    </source>
</reference>
<dbReference type="OrthoDB" id="261960at2759"/>
<protein>
    <submittedName>
        <fullName evidence="1">Uncharacterized protein</fullName>
    </submittedName>
</protein>
<keyword evidence="2" id="KW-1185">Reference proteome</keyword>
<sequence length="104" mass="11602">MSLESTIRDALSPIQTVAMATEKRLQDDIWCGSYCSDIVRDEESYADTLQDHLDLDQGGERLSINNVSSRHAFGGTSLKRSHGPVQVPLLLPLCLMMILQKIKE</sequence>
<gene>
    <name evidence="1" type="ORF">ES319_A01G141800v1</name>
</gene>
<name>A0A5J5X071_GOSBA</name>
<evidence type="ECO:0000313" key="2">
    <source>
        <dbReference type="Proteomes" id="UP000327439"/>
    </source>
</evidence>